<dbReference type="Proteomes" id="UP000479000">
    <property type="component" value="Unassembled WGS sequence"/>
</dbReference>
<evidence type="ECO:0000313" key="4">
    <source>
        <dbReference type="Proteomes" id="UP000479000"/>
    </source>
</evidence>
<evidence type="ECO:0000313" key="2">
    <source>
        <dbReference type="EMBL" id="CAA9994739.1"/>
    </source>
</evidence>
<gene>
    <name evidence="2" type="ORF">NTEN_LOCUS1555</name>
    <name evidence="3" type="ORF">NTEN_LOCUS1557</name>
</gene>
<dbReference type="AlphaFoldDB" id="A0A6H5FXW8"/>
<keyword evidence="4" id="KW-1185">Reference proteome</keyword>
<feature type="non-terminal residue" evidence="2">
    <location>
        <position position="1"/>
    </location>
</feature>
<name>A0A6H5FXW8_9HEMI</name>
<sequence length="233" mass="26521">ATRKVAKCGYLFVAPGWDFSNPVNRTKLSFGQSLRVPIKLGNSMKFPGNICIHMWKRKATREPEKRNRSARFERPEKFAVRNGRCRSRIPRIEHCTVIYTFRWKRSADSVPALVQDLEKRGSDCLYLSFSDRLHTILLHQQGDALTLRPVALGNMRGRQASTKLRQGDRGIPMPWPPDDRRSAAGSSPAAALSESWAQVWPNTFTRPSPCAGPDSGRLTVSWFRARPVTRRLY</sequence>
<dbReference type="EMBL" id="CADCXU010002470">
    <property type="protein sequence ID" value="CAA9994741.1"/>
    <property type="molecule type" value="Genomic_DNA"/>
</dbReference>
<dbReference type="OrthoDB" id="6630499at2759"/>
<accession>A0A6H5FXW8</accession>
<organism evidence="2 4">
    <name type="scientific">Nesidiocoris tenuis</name>
    <dbReference type="NCBI Taxonomy" id="355587"/>
    <lineage>
        <taxon>Eukaryota</taxon>
        <taxon>Metazoa</taxon>
        <taxon>Ecdysozoa</taxon>
        <taxon>Arthropoda</taxon>
        <taxon>Hexapoda</taxon>
        <taxon>Insecta</taxon>
        <taxon>Pterygota</taxon>
        <taxon>Neoptera</taxon>
        <taxon>Paraneoptera</taxon>
        <taxon>Hemiptera</taxon>
        <taxon>Heteroptera</taxon>
        <taxon>Panheteroptera</taxon>
        <taxon>Cimicomorpha</taxon>
        <taxon>Miridae</taxon>
        <taxon>Dicyphina</taxon>
        <taxon>Nesidiocoris</taxon>
    </lineage>
</organism>
<reference evidence="2 4" key="1">
    <citation type="submission" date="2020-02" db="EMBL/GenBank/DDBJ databases">
        <authorList>
            <person name="Ferguson B K."/>
        </authorList>
    </citation>
    <scope>NUCLEOTIDE SEQUENCE [LARGE SCALE GENOMIC DNA]</scope>
</reference>
<evidence type="ECO:0000256" key="1">
    <source>
        <dbReference type="SAM" id="MobiDB-lite"/>
    </source>
</evidence>
<proteinExistence type="predicted"/>
<dbReference type="EMBL" id="CADCXU010002459">
    <property type="protein sequence ID" value="CAA9994739.1"/>
    <property type="molecule type" value="Genomic_DNA"/>
</dbReference>
<evidence type="ECO:0000313" key="3">
    <source>
        <dbReference type="EMBL" id="CAA9994741.1"/>
    </source>
</evidence>
<protein>
    <submittedName>
        <fullName evidence="2">Uncharacterized protein</fullName>
    </submittedName>
</protein>
<feature type="region of interest" description="Disordered" evidence="1">
    <location>
        <begin position="160"/>
        <end position="187"/>
    </location>
</feature>